<gene>
    <name evidence="5" type="ORF">V6N11_071693</name>
</gene>
<dbReference type="InterPro" id="IPR052483">
    <property type="entry name" value="bZIP_transcription_regulators"/>
</dbReference>
<accession>A0ABR2U0T8</accession>
<name>A0ABR2U0T8_9ROSI</name>
<dbReference type="Proteomes" id="UP001396334">
    <property type="component" value="Unassembled WGS sequence"/>
</dbReference>
<evidence type="ECO:0000256" key="2">
    <source>
        <dbReference type="ARBA" id="ARBA00023163"/>
    </source>
</evidence>
<keyword evidence="2" id="KW-0804">Transcription</keyword>
<evidence type="ECO:0000313" key="6">
    <source>
        <dbReference type="Proteomes" id="UP001396334"/>
    </source>
</evidence>
<feature type="region of interest" description="Disordered" evidence="4">
    <location>
        <begin position="1"/>
        <end position="41"/>
    </location>
</feature>
<dbReference type="EMBL" id="JBBPBN010000003">
    <property type="protein sequence ID" value="KAK9043348.1"/>
    <property type="molecule type" value="Genomic_DNA"/>
</dbReference>
<sequence>MAGIKIRDVIEETPNTPLPKLPSNGNQVPHGEGKGVGNNIAMDPKKLKRVAANREYSQRYRLKQMQYIAQLETGIRAL</sequence>
<evidence type="ECO:0000256" key="4">
    <source>
        <dbReference type="SAM" id="MobiDB-lite"/>
    </source>
</evidence>
<keyword evidence="3" id="KW-0539">Nucleus</keyword>
<dbReference type="PANTHER" id="PTHR46391">
    <property type="entry name" value="BASIC LEUCINE ZIPPER 34"/>
    <property type="match status" value="1"/>
</dbReference>
<evidence type="ECO:0000256" key="3">
    <source>
        <dbReference type="ARBA" id="ARBA00023242"/>
    </source>
</evidence>
<comment type="caution">
    <text evidence="5">The sequence shown here is derived from an EMBL/GenBank/DDBJ whole genome shotgun (WGS) entry which is preliminary data.</text>
</comment>
<reference evidence="5 6" key="1">
    <citation type="journal article" date="2024" name="G3 (Bethesda)">
        <title>Genome assembly of Hibiscus sabdariffa L. provides insights into metabolisms of medicinal natural products.</title>
        <authorList>
            <person name="Kim T."/>
        </authorList>
    </citation>
    <scope>NUCLEOTIDE SEQUENCE [LARGE SCALE GENOMIC DNA]</scope>
    <source>
        <strain evidence="5">TK-2024</strain>
        <tissue evidence="5">Old leaves</tissue>
    </source>
</reference>
<organism evidence="5 6">
    <name type="scientific">Hibiscus sabdariffa</name>
    <name type="common">roselle</name>
    <dbReference type="NCBI Taxonomy" id="183260"/>
    <lineage>
        <taxon>Eukaryota</taxon>
        <taxon>Viridiplantae</taxon>
        <taxon>Streptophyta</taxon>
        <taxon>Embryophyta</taxon>
        <taxon>Tracheophyta</taxon>
        <taxon>Spermatophyta</taxon>
        <taxon>Magnoliopsida</taxon>
        <taxon>eudicotyledons</taxon>
        <taxon>Gunneridae</taxon>
        <taxon>Pentapetalae</taxon>
        <taxon>rosids</taxon>
        <taxon>malvids</taxon>
        <taxon>Malvales</taxon>
        <taxon>Malvaceae</taxon>
        <taxon>Malvoideae</taxon>
        <taxon>Hibiscus</taxon>
    </lineage>
</organism>
<keyword evidence="6" id="KW-1185">Reference proteome</keyword>
<protein>
    <recommendedName>
        <fullName evidence="7">BZIP domain-containing protein</fullName>
    </recommendedName>
</protein>
<proteinExistence type="predicted"/>
<feature type="compositionally biased region" description="Basic and acidic residues" evidence="4">
    <location>
        <begin position="1"/>
        <end position="10"/>
    </location>
</feature>
<evidence type="ECO:0008006" key="7">
    <source>
        <dbReference type="Google" id="ProtNLM"/>
    </source>
</evidence>
<dbReference type="PANTHER" id="PTHR46391:SF21">
    <property type="entry name" value="BZIP DOMAIN-CONTAINING PROTEIN"/>
    <property type="match status" value="1"/>
</dbReference>
<evidence type="ECO:0000256" key="1">
    <source>
        <dbReference type="ARBA" id="ARBA00023015"/>
    </source>
</evidence>
<evidence type="ECO:0000313" key="5">
    <source>
        <dbReference type="EMBL" id="KAK9043348.1"/>
    </source>
</evidence>
<keyword evidence="1" id="KW-0805">Transcription regulation</keyword>